<evidence type="ECO:0000259" key="8">
    <source>
        <dbReference type="Pfam" id="PF13359"/>
    </source>
</evidence>
<name>A0A080Z6P2_PHYNI</name>
<keyword evidence="6" id="KW-0378">Hydrolase</keyword>
<dbReference type="OrthoDB" id="104598at2759"/>
<dbReference type="InterPro" id="IPR027806">
    <property type="entry name" value="HARBI1_dom"/>
</dbReference>
<evidence type="ECO:0000313" key="10">
    <source>
        <dbReference type="Proteomes" id="UP000028582"/>
    </source>
</evidence>
<evidence type="ECO:0000256" key="2">
    <source>
        <dbReference type="ARBA" id="ARBA00004123"/>
    </source>
</evidence>
<evidence type="ECO:0000256" key="3">
    <source>
        <dbReference type="ARBA" id="ARBA00006958"/>
    </source>
</evidence>
<evidence type="ECO:0000256" key="5">
    <source>
        <dbReference type="ARBA" id="ARBA00022723"/>
    </source>
</evidence>
<keyword evidence="5" id="KW-0479">Metal-binding</keyword>
<sequence>MDDVTAAILAVVVAAASVSAVIATVDIRGLRRPPKAPKTFNTRAFETALRTREQVVHAAWGREPGPNTKNPVIKRVALTMLYLAKGGTIDQAATVLGISRPRSVVYINETLDVLSAMAKSMIFMPPAEELAAVEDGFYATAGFPDTIGAVDGTLVRIARPHDFEGWYSRNNFPAVNVQAIVELRGLFRSISIQSGSNNDQSLWNGSGVKKRISSYVPPGKHLLADAGYKIWGHMLTPFPEADAMQDPRKRRYNKAHSRTRIVVECAFGRLKNRFRVLLGKLEQKTSDRICKVILGCAVLHNMLTLMRDGLPIHGEDPLLQDAPAQVSEDPVEREQAVCHQ</sequence>
<organism evidence="9 10">
    <name type="scientific">Phytophthora nicotianae P1976</name>
    <dbReference type="NCBI Taxonomy" id="1317066"/>
    <lineage>
        <taxon>Eukaryota</taxon>
        <taxon>Sar</taxon>
        <taxon>Stramenopiles</taxon>
        <taxon>Oomycota</taxon>
        <taxon>Peronosporomycetes</taxon>
        <taxon>Peronosporales</taxon>
        <taxon>Peronosporaceae</taxon>
        <taxon>Phytophthora</taxon>
    </lineage>
</organism>
<dbReference type="AlphaFoldDB" id="A0A080Z6P2"/>
<keyword evidence="7" id="KW-0539">Nucleus</keyword>
<evidence type="ECO:0000256" key="6">
    <source>
        <dbReference type="ARBA" id="ARBA00022801"/>
    </source>
</evidence>
<evidence type="ECO:0000313" key="9">
    <source>
        <dbReference type="EMBL" id="ETO62303.1"/>
    </source>
</evidence>
<dbReference type="EMBL" id="ANJA01003615">
    <property type="protein sequence ID" value="ETO62303.1"/>
    <property type="molecule type" value="Genomic_DNA"/>
</dbReference>
<dbReference type="PANTHER" id="PTHR22930:SF250">
    <property type="entry name" value="NUCLEASE HARBI1-LIKE PROTEIN"/>
    <property type="match status" value="1"/>
</dbReference>
<keyword evidence="4" id="KW-0540">Nuclease</keyword>
<comment type="cofactor">
    <cofactor evidence="1">
        <name>a divalent metal cation</name>
        <dbReference type="ChEBI" id="CHEBI:60240"/>
    </cofactor>
</comment>
<gene>
    <name evidence="9" type="ORF">F444_19759</name>
</gene>
<dbReference type="GO" id="GO:0016787">
    <property type="term" value="F:hydrolase activity"/>
    <property type="evidence" value="ECO:0007669"/>
    <property type="project" value="UniProtKB-KW"/>
</dbReference>
<proteinExistence type="inferred from homology"/>
<dbReference type="GO" id="GO:0005634">
    <property type="term" value="C:nucleus"/>
    <property type="evidence" value="ECO:0007669"/>
    <property type="project" value="UniProtKB-SubCell"/>
</dbReference>
<comment type="similarity">
    <text evidence="3">Belongs to the HARBI1 family.</text>
</comment>
<feature type="domain" description="DDE Tnp4" evidence="8">
    <location>
        <begin position="150"/>
        <end position="301"/>
    </location>
</feature>
<evidence type="ECO:0000256" key="7">
    <source>
        <dbReference type="ARBA" id="ARBA00023242"/>
    </source>
</evidence>
<comment type="caution">
    <text evidence="9">The sequence shown here is derived from an EMBL/GenBank/DDBJ whole genome shotgun (WGS) entry which is preliminary data.</text>
</comment>
<accession>A0A080Z6P2</accession>
<dbReference type="Pfam" id="PF13359">
    <property type="entry name" value="DDE_Tnp_4"/>
    <property type="match status" value="1"/>
</dbReference>
<comment type="subcellular location">
    <subcellularLocation>
        <location evidence="2">Nucleus</location>
    </subcellularLocation>
</comment>
<dbReference type="GO" id="GO:0004518">
    <property type="term" value="F:nuclease activity"/>
    <property type="evidence" value="ECO:0007669"/>
    <property type="project" value="UniProtKB-KW"/>
</dbReference>
<evidence type="ECO:0000256" key="4">
    <source>
        <dbReference type="ARBA" id="ARBA00022722"/>
    </source>
</evidence>
<dbReference type="InterPro" id="IPR045249">
    <property type="entry name" value="HARBI1-like"/>
</dbReference>
<protein>
    <recommendedName>
        <fullName evidence="8">DDE Tnp4 domain-containing protein</fullName>
    </recommendedName>
</protein>
<evidence type="ECO:0000256" key="1">
    <source>
        <dbReference type="ARBA" id="ARBA00001968"/>
    </source>
</evidence>
<dbReference type="PANTHER" id="PTHR22930">
    <property type="match status" value="1"/>
</dbReference>
<dbReference type="Proteomes" id="UP000028582">
    <property type="component" value="Unassembled WGS sequence"/>
</dbReference>
<reference evidence="9 10" key="1">
    <citation type="submission" date="2013-11" db="EMBL/GenBank/DDBJ databases">
        <title>The Genome Sequence of Phytophthora parasitica P1976.</title>
        <authorList>
            <consortium name="The Broad Institute Genomics Platform"/>
            <person name="Russ C."/>
            <person name="Tyler B."/>
            <person name="Panabieres F."/>
            <person name="Shan W."/>
            <person name="Tripathy S."/>
            <person name="Grunwald N."/>
            <person name="Machado M."/>
            <person name="Johnson C.S."/>
            <person name="Walker B."/>
            <person name="Young S."/>
            <person name="Zeng Q."/>
            <person name="Gargeya S."/>
            <person name="Fitzgerald M."/>
            <person name="Haas B."/>
            <person name="Abouelleil A."/>
            <person name="Allen A.W."/>
            <person name="Alvarado L."/>
            <person name="Arachchi H.M."/>
            <person name="Berlin A.M."/>
            <person name="Chapman S.B."/>
            <person name="Gainer-Dewar J."/>
            <person name="Goldberg J."/>
            <person name="Griggs A."/>
            <person name="Gujja S."/>
            <person name="Hansen M."/>
            <person name="Howarth C."/>
            <person name="Imamovic A."/>
            <person name="Ireland A."/>
            <person name="Larimer J."/>
            <person name="McCowan C."/>
            <person name="Murphy C."/>
            <person name="Pearson M."/>
            <person name="Poon T.W."/>
            <person name="Priest M."/>
            <person name="Roberts A."/>
            <person name="Saif S."/>
            <person name="Shea T."/>
            <person name="Sisk P."/>
            <person name="Sykes S."/>
            <person name="Wortman J."/>
            <person name="Nusbaum C."/>
            <person name="Birren B."/>
        </authorList>
    </citation>
    <scope>NUCLEOTIDE SEQUENCE [LARGE SCALE GENOMIC DNA]</scope>
    <source>
        <strain evidence="9 10">P1976</strain>
    </source>
</reference>
<dbReference type="GO" id="GO:0046872">
    <property type="term" value="F:metal ion binding"/>
    <property type="evidence" value="ECO:0007669"/>
    <property type="project" value="UniProtKB-KW"/>
</dbReference>